<dbReference type="InterPro" id="IPR046612">
    <property type="entry name" value="DUF6671"/>
</dbReference>
<gene>
    <name evidence="2" type="ORF">G7034_01625</name>
</gene>
<accession>A0A967AIF1</accession>
<dbReference type="EMBL" id="JAANAS010000002">
    <property type="protein sequence ID" value="NGZ88949.1"/>
    <property type="molecule type" value="Genomic_DNA"/>
</dbReference>
<dbReference type="Pfam" id="PF20376">
    <property type="entry name" value="DUF6671"/>
    <property type="match status" value="1"/>
</dbReference>
<feature type="domain" description="DUF6671" evidence="1">
    <location>
        <begin position="66"/>
        <end position="282"/>
    </location>
</feature>
<comment type="caution">
    <text evidence="2">The sequence shown here is derived from an EMBL/GenBank/DDBJ whole genome shotgun (WGS) entry which is preliminary data.</text>
</comment>
<evidence type="ECO:0000313" key="3">
    <source>
        <dbReference type="Proteomes" id="UP000643701"/>
    </source>
</evidence>
<protein>
    <recommendedName>
        <fullName evidence="1">DUF6671 domain-containing protein</fullName>
    </recommendedName>
</protein>
<organism evidence="2 3">
    <name type="scientific">Psychroflexus maritimus</name>
    <dbReference type="NCBI Taxonomy" id="2714865"/>
    <lineage>
        <taxon>Bacteria</taxon>
        <taxon>Pseudomonadati</taxon>
        <taxon>Bacteroidota</taxon>
        <taxon>Flavobacteriia</taxon>
        <taxon>Flavobacteriales</taxon>
        <taxon>Flavobacteriaceae</taxon>
        <taxon>Psychroflexus</taxon>
    </lineage>
</organism>
<sequence length="282" mass="31946">MSTLLFKNRKLVIATKHKKEKVIAPLLEKHLGVTCFVDKKNDTDSLGTFSGEIERKLDPVSNLRKKCLLAMDANNCDLGVASEGSFGPHPTIFFAHADDEFLIFIDKKNNLEIIARELSIETNFNGKTIETEEELLDFAASVNFPSHGLILKKTKEDQTQISKGITELNILKKTFKKLINKFNSVYVETDMRAMYNPTRMNIIKKTTEKLVEKANSCCPECNTPGFSLTTIKKGLKCKLCGLPTKSTLSYLYKCQGCQYITEEKYPHKKTTEDPMYCDYCNP</sequence>
<dbReference type="Proteomes" id="UP000643701">
    <property type="component" value="Unassembled WGS sequence"/>
</dbReference>
<evidence type="ECO:0000313" key="2">
    <source>
        <dbReference type="EMBL" id="NGZ88949.1"/>
    </source>
</evidence>
<name>A0A967AIF1_9FLAO</name>
<evidence type="ECO:0000259" key="1">
    <source>
        <dbReference type="Pfam" id="PF20376"/>
    </source>
</evidence>
<reference evidence="2" key="1">
    <citation type="submission" date="2020-03" db="EMBL/GenBank/DDBJ databases">
        <title>Psychroflexus Maritimus sp. nov., isolate from marine sediment.</title>
        <authorList>
            <person name="Zhong Y.-L."/>
        </authorList>
    </citation>
    <scope>NUCLEOTIDE SEQUENCE</scope>
    <source>
        <strain evidence="2">C1</strain>
    </source>
</reference>
<dbReference type="AlphaFoldDB" id="A0A967AIF1"/>
<dbReference type="RefSeq" id="WP_166399218.1">
    <property type="nucleotide sequence ID" value="NZ_JAANAS010000002.1"/>
</dbReference>
<proteinExistence type="predicted"/>
<keyword evidence="3" id="KW-1185">Reference proteome</keyword>